<keyword evidence="2 6" id="KW-0479">Metal-binding</keyword>
<dbReference type="SUPFAM" id="SSF55486">
    <property type="entry name" value="Metalloproteases ('zincins'), catalytic domain"/>
    <property type="match status" value="1"/>
</dbReference>
<evidence type="ECO:0000256" key="4">
    <source>
        <dbReference type="ARBA" id="ARBA00022833"/>
    </source>
</evidence>
<comment type="similarity">
    <text evidence="6">Belongs to the peptidase M3 family.</text>
</comment>
<dbReference type="InterPro" id="IPR045090">
    <property type="entry name" value="Pept_M3A_M3B"/>
</dbReference>
<evidence type="ECO:0000256" key="2">
    <source>
        <dbReference type="ARBA" id="ARBA00022723"/>
    </source>
</evidence>
<evidence type="ECO:0000256" key="1">
    <source>
        <dbReference type="ARBA" id="ARBA00022670"/>
    </source>
</evidence>
<keyword evidence="9" id="KW-1185">Reference proteome</keyword>
<sequence>MSFQDYTYKRPDIEKIKAVFHDSLTAFQLASSVEEQIEAMEQINFIRNEFDTMLNVCYIRHSIQTEDSFYQQEQEFMDEVQPEIEELTSKYYKALVSSKFRSELENKWGAQLFRLAETQLKTFSSEVIPLLQKENKLSSEYTKLIASAKIMFNGEEMTLSQLQPYSQSSNREVRQKASLARTKFFIDNESKIDSLFDELVKIRHQIATTLGYQNFVELGYYRMARTDYSPKMVEKFRNEVHHHVVPLVSALKGRQQKRIGVNKLKYYDEHYKFKSGNADPKGPPKWIIEKGRKMYNELSKETSEFFNFMIDNDLMDLEAKKGKAMGGYCTYIENYKAPFIFSNFNGTAGDIDVLTHEAGHAFQVYCSRDVNIPEYIWPTYEACEIHSMSMEFLTWPWMELFFEEETDKYKYTHLSEALIFIPYGVAVDEFQHFVYENPTVTPLERKLKWREIEKKYLPHRDYDGEEYLENGGFWHRQGHIFNSPFYYIDYTLAQVCAFQFWKLSQENQQDAWEKYLYLCKLGGRYSFTDLLEKTSLLSPFDEGNMTTVIKPIEDWLRTVNDDTL</sequence>
<dbReference type="PANTHER" id="PTHR11804:SF28">
    <property type="entry name" value="OLIGOENDOPEPTIDASE F"/>
    <property type="match status" value="1"/>
</dbReference>
<evidence type="ECO:0000313" key="9">
    <source>
        <dbReference type="Proteomes" id="UP001312865"/>
    </source>
</evidence>
<evidence type="ECO:0000256" key="5">
    <source>
        <dbReference type="ARBA" id="ARBA00023049"/>
    </source>
</evidence>
<dbReference type="PANTHER" id="PTHR11804">
    <property type="entry name" value="PROTEASE M3 THIMET OLIGOPEPTIDASE-RELATED"/>
    <property type="match status" value="1"/>
</dbReference>
<dbReference type="Proteomes" id="UP001312865">
    <property type="component" value="Unassembled WGS sequence"/>
</dbReference>
<feature type="domain" description="Peptidase M3A/M3B catalytic" evidence="7">
    <location>
        <begin position="166"/>
        <end position="535"/>
    </location>
</feature>
<name>A0ABU8H9S9_9BACI</name>
<accession>A0ABU8H9S9</accession>
<dbReference type="EMBL" id="JBBAXC010000002">
    <property type="protein sequence ID" value="MEI5905922.1"/>
    <property type="molecule type" value="Genomic_DNA"/>
</dbReference>
<keyword evidence="1 6" id="KW-0645">Protease</keyword>
<dbReference type="GO" id="GO:0016787">
    <property type="term" value="F:hydrolase activity"/>
    <property type="evidence" value="ECO:0007669"/>
    <property type="project" value="UniProtKB-KW"/>
</dbReference>
<dbReference type="Pfam" id="PF01432">
    <property type="entry name" value="Peptidase_M3"/>
    <property type="match status" value="1"/>
</dbReference>
<dbReference type="InterPro" id="IPR001567">
    <property type="entry name" value="Pept_M3A_M3B_dom"/>
</dbReference>
<dbReference type="RefSeq" id="WP_336585340.1">
    <property type="nucleotide sequence ID" value="NZ_JBBAXC010000002.1"/>
</dbReference>
<organism evidence="8 9">
    <name type="scientific">Bacillus spongiae</name>
    <dbReference type="NCBI Taxonomy" id="2683610"/>
    <lineage>
        <taxon>Bacteria</taxon>
        <taxon>Bacillati</taxon>
        <taxon>Bacillota</taxon>
        <taxon>Bacilli</taxon>
        <taxon>Bacillales</taxon>
        <taxon>Bacillaceae</taxon>
        <taxon>Bacillus</taxon>
    </lineage>
</organism>
<dbReference type="InterPro" id="IPR011976">
    <property type="entry name" value="Pept_M3B_oligopep-rel"/>
</dbReference>
<protein>
    <submittedName>
        <fullName evidence="8">M3 family oligoendopeptidase</fullName>
        <ecNumber evidence="8">3.4.-.-</ecNumber>
    </submittedName>
</protein>
<evidence type="ECO:0000256" key="6">
    <source>
        <dbReference type="RuleBase" id="RU003435"/>
    </source>
</evidence>
<evidence type="ECO:0000313" key="8">
    <source>
        <dbReference type="EMBL" id="MEI5905922.1"/>
    </source>
</evidence>
<dbReference type="Gene3D" id="1.10.1370.30">
    <property type="match status" value="1"/>
</dbReference>
<evidence type="ECO:0000256" key="3">
    <source>
        <dbReference type="ARBA" id="ARBA00022801"/>
    </source>
</evidence>
<dbReference type="NCBIfam" id="TIGR02289">
    <property type="entry name" value="M3_not_pepF"/>
    <property type="match status" value="1"/>
</dbReference>
<dbReference type="EC" id="3.4.-.-" evidence="8"/>
<reference evidence="8 9" key="1">
    <citation type="journal article" date="2018" name="J. Microbiol.">
        <title>Bacillus spongiae sp. nov., isolated from sponge of Jeju Island.</title>
        <authorList>
            <person name="Lee G.E."/>
            <person name="Im W.T."/>
            <person name="Park J.S."/>
        </authorList>
    </citation>
    <scope>NUCLEOTIDE SEQUENCE [LARGE SCALE GENOMIC DNA]</scope>
    <source>
        <strain evidence="8 9">135PIL107-10</strain>
    </source>
</reference>
<gene>
    <name evidence="8" type="ORF">WAK64_02425</name>
</gene>
<evidence type="ECO:0000259" key="7">
    <source>
        <dbReference type="Pfam" id="PF01432"/>
    </source>
</evidence>
<comment type="cofactor">
    <cofactor evidence="6">
        <name>Zn(2+)</name>
        <dbReference type="ChEBI" id="CHEBI:29105"/>
    </cofactor>
    <text evidence="6">Binds 1 zinc ion.</text>
</comment>
<comment type="caution">
    <text evidence="8">The sequence shown here is derived from an EMBL/GenBank/DDBJ whole genome shotgun (WGS) entry which is preliminary data.</text>
</comment>
<proteinExistence type="inferred from homology"/>
<dbReference type="CDD" id="cd09606">
    <property type="entry name" value="M3B_PepF"/>
    <property type="match status" value="1"/>
</dbReference>
<keyword evidence="3 6" id="KW-0378">Hydrolase</keyword>
<keyword evidence="5 6" id="KW-0482">Metalloprotease</keyword>
<keyword evidence="4 6" id="KW-0862">Zinc</keyword>